<keyword evidence="2" id="KW-1185">Reference proteome</keyword>
<sequence>MCRFGFTQYKDHYACFRCRKTFRYHQATTCPQCRRPLAAMGLNFRAPKQRAKEQWQVLEILYQHDINFSSCGCNGPGYRPTRMRDLPAFLAQAQASLTQNRPKG</sequence>
<name>A0A402AQW2_9CHLR</name>
<protein>
    <submittedName>
        <fullName evidence="1">Uncharacterized protein</fullName>
    </submittedName>
</protein>
<dbReference type="OrthoDB" id="69438at2"/>
<dbReference type="Proteomes" id="UP000287188">
    <property type="component" value="Unassembled WGS sequence"/>
</dbReference>
<gene>
    <name evidence="1" type="ORF">KDK_52850</name>
</gene>
<evidence type="ECO:0000313" key="2">
    <source>
        <dbReference type="Proteomes" id="UP000287188"/>
    </source>
</evidence>
<organism evidence="1 2">
    <name type="scientific">Dictyobacter kobayashii</name>
    <dbReference type="NCBI Taxonomy" id="2014872"/>
    <lineage>
        <taxon>Bacteria</taxon>
        <taxon>Bacillati</taxon>
        <taxon>Chloroflexota</taxon>
        <taxon>Ktedonobacteria</taxon>
        <taxon>Ktedonobacterales</taxon>
        <taxon>Dictyobacteraceae</taxon>
        <taxon>Dictyobacter</taxon>
    </lineage>
</organism>
<dbReference type="AlphaFoldDB" id="A0A402AQW2"/>
<dbReference type="EMBL" id="BIFS01000001">
    <property type="protein sequence ID" value="GCE21485.1"/>
    <property type="molecule type" value="Genomic_DNA"/>
</dbReference>
<evidence type="ECO:0000313" key="1">
    <source>
        <dbReference type="EMBL" id="GCE21485.1"/>
    </source>
</evidence>
<dbReference type="RefSeq" id="WP_126553176.1">
    <property type="nucleotide sequence ID" value="NZ_BIFS01000001.1"/>
</dbReference>
<reference evidence="2" key="1">
    <citation type="submission" date="2018-12" db="EMBL/GenBank/DDBJ databases">
        <title>Tengunoibacter tsumagoiensis gen. nov., sp. nov., Dictyobacter kobayashii sp. nov., D. alpinus sp. nov., and D. joshuensis sp. nov. and description of Dictyobacteraceae fam. nov. within the order Ktedonobacterales isolated from Tengu-no-mugimeshi.</title>
        <authorList>
            <person name="Wang C.M."/>
            <person name="Zheng Y."/>
            <person name="Sakai Y."/>
            <person name="Toyoda A."/>
            <person name="Minakuchi Y."/>
            <person name="Abe K."/>
            <person name="Yokota A."/>
            <person name="Yabe S."/>
        </authorList>
    </citation>
    <scope>NUCLEOTIDE SEQUENCE [LARGE SCALE GENOMIC DNA]</scope>
    <source>
        <strain evidence="2">Uno11</strain>
    </source>
</reference>
<comment type="caution">
    <text evidence="1">The sequence shown here is derived from an EMBL/GenBank/DDBJ whole genome shotgun (WGS) entry which is preliminary data.</text>
</comment>
<proteinExistence type="predicted"/>
<accession>A0A402AQW2</accession>